<sequence length="106" mass="11742">FHITADLWEDPSVPIYTHLVDPAPNLVSLTIRTDGKDSVGGVLPAIFAGEMPRLTQVTLEHFTSWPSSYFHNLTDLSISDQAFNRPTTLAFLDFISNSPMLQVLAL</sequence>
<dbReference type="AlphaFoldDB" id="A0A0D0B041"/>
<keyword evidence="2" id="KW-1185">Reference proteome</keyword>
<proteinExistence type="predicted"/>
<protein>
    <submittedName>
        <fullName evidence="1">Uncharacterized protein</fullName>
    </submittedName>
</protein>
<dbReference type="HOGENOM" id="CLU_167278_0_0_1"/>
<dbReference type="OrthoDB" id="3053652at2759"/>
<accession>A0A0D0B041</accession>
<evidence type="ECO:0000313" key="1">
    <source>
        <dbReference type="EMBL" id="KIK56385.1"/>
    </source>
</evidence>
<feature type="non-terminal residue" evidence="1">
    <location>
        <position position="1"/>
    </location>
</feature>
<reference evidence="1 2" key="1">
    <citation type="submission" date="2014-04" db="EMBL/GenBank/DDBJ databases">
        <title>Evolutionary Origins and Diversification of the Mycorrhizal Mutualists.</title>
        <authorList>
            <consortium name="DOE Joint Genome Institute"/>
            <consortium name="Mycorrhizal Genomics Consortium"/>
            <person name="Kohler A."/>
            <person name="Kuo A."/>
            <person name="Nagy L.G."/>
            <person name="Floudas D."/>
            <person name="Copeland A."/>
            <person name="Barry K.W."/>
            <person name="Cichocki N."/>
            <person name="Veneault-Fourrey C."/>
            <person name="LaButti K."/>
            <person name="Lindquist E.A."/>
            <person name="Lipzen A."/>
            <person name="Lundell T."/>
            <person name="Morin E."/>
            <person name="Murat C."/>
            <person name="Riley R."/>
            <person name="Ohm R."/>
            <person name="Sun H."/>
            <person name="Tunlid A."/>
            <person name="Henrissat B."/>
            <person name="Grigoriev I.V."/>
            <person name="Hibbett D.S."/>
            <person name="Martin F."/>
        </authorList>
    </citation>
    <scope>NUCLEOTIDE SEQUENCE [LARGE SCALE GENOMIC DNA]</scope>
    <source>
        <strain evidence="1 2">FD-317 M1</strain>
    </source>
</reference>
<evidence type="ECO:0000313" key="2">
    <source>
        <dbReference type="Proteomes" id="UP000053593"/>
    </source>
</evidence>
<feature type="non-terminal residue" evidence="1">
    <location>
        <position position="106"/>
    </location>
</feature>
<dbReference type="EMBL" id="KN834798">
    <property type="protein sequence ID" value="KIK56385.1"/>
    <property type="molecule type" value="Genomic_DNA"/>
</dbReference>
<gene>
    <name evidence="1" type="ORF">GYMLUDRAFT_119038</name>
</gene>
<organism evidence="1 2">
    <name type="scientific">Collybiopsis luxurians FD-317 M1</name>
    <dbReference type="NCBI Taxonomy" id="944289"/>
    <lineage>
        <taxon>Eukaryota</taxon>
        <taxon>Fungi</taxon>
        <taxon>Dikarya</taxon>
        <taxon>Basidiomycota</taxon>
        <taxon>Agaricomycotina</taxon>
        <taxon>Agaricomycetes</taxon>
        <taxon>Agaricomycetidae</taxon>
        <taxon>Agaricales</taxon>
        <taxon>Marasmiineae</taxon>
        <taxon>Omphalotaceae</taxon>
        <taxon>Collybiopsis</taxon>
        <taxon>Collybiopsis luxurians</taxon>
    </lineage>
</organism>
<name>A0A0D0B041_9AGAR</name>
<dbReference type="Proteomes" id="UP000053593">
    <property type="component" value="Unassembled WGS sequence"/>
</dbReference>